<dbReference type="EMBL" id="NHYE01003893">
    <property type="protein sequence ID" value="PPQ87272.1"/>
    <property type="molecule type" value="Genomic_DNA"/>
</dbReference>
<evidence type="ECO:0000313" key="3">
    <source>
        <dbReference type="Proteomes" id="UP000284706"/>
    </source>
</evidence>
<proteinExistence type="predicted"/>
<dbReference type="InParanoid" id="A0A409X930"/>
<dbReference type="AlphaFoldDB" id="A0A409X930"/>
<evidence type="ECO:0000313" key="2">
    <source>
        <dbReference type="EMBL" id="PPQ87272.1"/>
    </source>
</evidence>
<comment type="caution">
    <text evidence="2">The sequence shown here is derived from an EMBL/GenBank/DDBJ whole genome shotgun (WGS) entry which is preliminary data.</text>
</comment>
<gene>
    <name evidence="2" type="ORF">CVT26_003764</name>
</gene>
<dbReference type="Proteomes" id="UP000284706">
    <property type="component" value="Unassembled WGS sequence"/>
</dbReference>
<organism evidence="2 3">
    <name type="scientific">Gymnopilus dilepis</name>
    <dbReference type="NCBI Taxonomy" id="231916"/>
    <lineage>
        <taxon>Eukaryota</taxon>
        <taxon>Fungi</taxon>
        <taxon>Dikarya</taxon>
        <taxon>Basidiomycota</taxon>
        <taxon>Agaricomycotina</taxon>
        <taxon>Agaricomycetes</taxon>
        <taxon>Agaricomycetidae</taxon>
        <taxon>Agaricales</taxon>
        <taxon>Agaricineae</taxon>
        <taxon>Hymenogastraceae</taxon>
        <taxon>Gymnopilus</taxon>
    </lineage>
</organism>
<feature type="compositionally biased region" description="Polar residues" evidence="1">
    <location>
        <begin position="107"/>
        <end position="118"/>
    </location>
</feature>
<evidence type="ECO:0000256" key="1">
    <source>
        <dbReference type="SAM" id="MobiDB-lite"/>
    </source>
</evidence>
<feature type="non-terminal residue" evidence="2">
    <location>
        <position position="149"/>
    </location>
</feature>
<sequence>MDASDEGSVARQVQLVLAEERTFELALRAALVSPETLQRHFQDLASWMSNLVKAFAELEVENNSLVSSLKDAFQQAYKTGSPDYAQLCGIVHCYESSRPTPKLAPTSLATSTAVNSLHQPRLPGESGVLPLKSTSQPPLPPLATKPAPT</sequence>
<keyword evidence="3" id="KW-1185">Reference proteome</keyword>
<accession>A0A409X930</accession>
<feature type="region of interest" description="Disordered" evidence="1">
    <location>
        <begin position="99"/>
        <end position="149"/>
    </location>
</feature>
<protein>
    <submittedName>
        <fullName evidence="2">Uncharacterized protein</fullName>
    </submittedName>
</protein>
<feature type="compositionally biased region" description="Pro residues" evidence="1">
    <location>
        <begin position="137"/>
        <end position="149"/>
    </location>
</feature>
<name>A0A409X930_9AGAR</name>
<reference evidence="2 3" key="1">
    <citation type="journal article" date="2018" name="Evol. Lett.">
        <title>Horizontal gene cluster transfer increased hallucinogenic mushroom diversity.</title>
        <authorList>
            <person name="Reynolds H.T."/>
            <person name="Vijayakumar V."/>
            <person name="Gluck-Thaler E."/>
            <person name="Korotkin H.B."/>
            <person name="Matheny P.B."/>
            <person name="Slot J.C."/>
        </authorList>
    </citation>
    <scope>NUCLEOTIDE SEQUENCE [LARGE SCALE GENOMIC DNA]</scope>
    <source>
        <strain evidence="2 3">SRW20</strain>
    </source>
</reference>